<dbReference type="InterPro" id="IPR042099">
    <property type="entry name" value="ANL_N_sf"/>
</dbReference>
<dbReference type="SUPFAM" id="SSF52777">
    <property type="entry name" value="CoA-dependent acyltransferases"/>
    <property type="match status" value="2"/>
</dbReference>
<dbReference type="STRING" id="78410.A0A0P7BM75"/>
<dbReference type="InterPro" id="IPR020845">
    <property type="entry name" value="AMP-binding_CS"/>
</dbReference>
<dbReference type="PANTHER" id="PTHR45527:SF16">
    <property type="entry name" value="NONRIBOSOMAL PEPTIDE SYNTHASE ATNA-RELATED"/>
    <property type="match status" value="1"/>
</dbReference>
<dbReference type="GO" id="GO:0005737">
    <property type="term" value="C:cytoplasm"/>
    <property type="evidence" value="ECO:0007669"/>
    <property type="project" value="TreeGrafter"/>
</dbReference>
<dbReference type="Proteomes" id="UP000050424">
    <property type="component" value="Unassembled WGS sequence"/>
</dbReference>
<dbReference type="PROSITE" id="PS00455">
    <property type="entry name" value="AMP_BINDING"/>
    <property type="match status" value="1"/>
</dbReference>
<dbReference type="Pfam" id="PF00668">
    <property type="entry name" value="Condensation"/>
    <property type="match status" value="1"/>
</dbReference>
<evidence type="ECO:0000256" key="4">
    <source>
        <dbReference type="ARBA" id="ARBA00022737"/>
    </source>
</evidence>
<sequence length="1113" mass="121198">MVCRQDVPRAAEAAEAKITIVSSVSEISIQDIEQIRQWNQHSPAQVNTTVHSLITQKCLERGEAPAIEAWDGTLSYAELDRLSSVLAAHLCHIGVGPETIVPLCFEKSRWVLVAMLAVMKAGGAYVLLDESQPLKRMQFVCREVKASIVVTSHRFAAQGQELGEKVVAVSEESLLSLPSAKDWAAPAVSASNALYIIFTSGSTGQPKGVVVEHSAFSSCIVAFSKRLLLDETCRVLQFSSYTWDTCMEEMLFTLVAGGCVCIPSNDDRMSNLAGAFTALRANWMDLAGTVSRSLDPADLPALKTLVLGGEALVRSDVDKWATKLNLVNAYGVTECGGTITTRSVGPDSSDASNIGHAAGCISWIVQPDDHDVLMPVGAIGELLVEGPIIARGYLNRPDLTPSVFIGPPAWRRDFPLASPPGRFYKTGDLCQYAPDGSLRYLGRKDSQVKIGGQRVELEEVEHHVKKCFNHARQVRVVFISAGADSPGSVNGLIAFIDGLDSEQNISPATEGGYVAVPTDAFRHAARVAMEELRKIIPGYMVPNLFLPLCKMPRLESGKTDTRKLKEEAKGLSNSQILQYATAGSKTKQAPESPVERTIQSIWANVLGLPLDQIGGDDDFFSLGGRSLDAMKVVTQARRHGLQSLTVAMVFKVPVLSALALAVSQEVETKLALPHLLPEDIVQVSDLDPGVLGHVRPEQVIHIFPTTDFQRIWLTPSLKAYDLWKITQPVDSDKLHRALQTVVDRHSILRTIFVPHQGGLLQVVLSSLKLPFTRVQSNAADHDAFCQSLCQQDSEEPLPAGDSYLHATLVSFGDADHTLILRTSHAQWDKDGLAAVFRDIVDVYHGRKPLSVAVDFSLYMQHRLAQKTDAGWRFWREYLQGASMTTVSGLAGSDSDRNLVGVMSTIPHPPPLPGLTVATLVKTAWALTLARLTQTTDLVFGHTVNGRFIGTLALEEVVGCCLNTIPIRVTIQPAWTARQLLDHVQGQYTQAMEYEMLEPLDIVKNCTPWSAGTDFGSVVTHDHEDVLSVAALDGGLTGSQPVYPAMTPEARTSMVWPLQLVTSSQESELAVGIMAFNDVLSQSRTQWLVDRFGEAMAELTSATERSPGLSPYRM</sequence>
<dbReference type="GO" id="GO:0031177">
    <property type="term" value="F:phosphopantetheine binding"/>
    <property type="evidence" value="ECO:0007669"/>
    <property type="project" value="TreeGrafter"/>
</dbReference>
<feature type="domain" description="Carrier" evidence="6">
    <location>
        <begin position="589"/>
        <end position="666"/>
    </location>
</feature>
<dbReference type="InterPro" id="IPR009081">
    <property type="entry name" value="PP-bd_ACP"/>
</dbReference>
<dbReference type="Gene3D" id="3.30.300.30">
    <property type="match status" value="1"/>
</dbReference>
<dbReference type="NCBIfam" id="TIGR01733">
    <property type="entry name" value="AA-adenyl-dom"/>
    <property type="match status" value="1"/>
</dbReference>
<gene>
    <name evidence="7" type="ORF">AK830_g108</name>
</gene>
<dbReference type="CDD" id="cd19542">
    <property type="entry name" value="CT_NRPS-like"/>
    <property type="match status" value="1"/>
</dbReference>
<evidence type="ECO:0000313" key="7">
    <source>
        <dbReference type="EMBL" id="KPM46406.1"/>
    </source>
</evidence>
<evidence type="ECO:0000256" key="5">
    <source>
        <dbReference type="ARBA" id="ARBA00029454"/>
    </source>
</evidence>
<keyword evidence="3" id="KW-0436">Ligase</keyword>
<dbReference type="SUPFAM" id="SSF56801">
    <property type="entry name" value="Acetyl-CoA synthetase-like"/>
    <property type="match status" value="1"/>
</dbReference>
<dbReference type="InterPro" id="IPR001242">
    <property type="entry name" value="Condensation_dom"/>
</dbReference>
<evidence type="ECO:0000256" key="1">
    <source>
        <dbReference type="ARBA" id="ARBA00022450"/>
    </source>
</evidence>
<name>A0A0P7BM75_9HYPO</name>
<comment type="similarity">
    <text evidence="5">Belongs to the NRP synthetase family.</text>
</comment>
<dbReference type="CDD" id="cd05918">
    <property type="entry name" value="A_NRPS_SidN3_like"/>
    <property type="match status" value="1"/>
</dbReference>
<dbReference type="FunFam" id="3.40.50.12780:FF:000014">
    <property type="entry name" value="Nonribosomal peptide synthetase 1"/>
    <property type="match status" value="1"/>
</dbReference>
<keyword evidence="8" id="KW-1185">Reference proteome</keyword>
<evidence type="ECO:0000256" key="3">
    <source>
        <dbReference type="ARBA" id="ARBA00022598"/>
    </source>
</evidence>
<dbReference type="InterPro" id="IPR010071">
    <property type="entry name" value="AA_adenyl_dom"/>
</dbReference>
<protein>
    <submittedName>
        <fullName evidence="7">Nonribosomal peptide synthetase 12</fullName>
    </submittedName>
</protein>
<dbReference type="InterPro" id="IPR023213">
    <property type="entry name" value="CAT-like_dom_sf"/>
</dbReference>
<dbReference type="PROSITE" id="PS50075">
    <property type="entry name" value="CARRIER"/>
    <property type="match status" value="1"/>
</dbReference>
<reference evidence="7 8" key="1">
    <citation type="submission" date="2015-09" db="EMBL/GenBank/DDBJ databases">
        <title>Draft genome of a European isolate of the apple canker pathogen Neonectria ditissima.</title>
        <authorList>
            <person name="Gomez-Cortecero A."/>
            <person name="Harrison R.J."/>
            <person name="Armitage A.D."/>
        </authorList>
    </citation>
    <scope>NUCLEOTIDE SEQUENCE [LARGE SCALE GENOMIC DNA]</scope>
    <source>
        <strain evidence="7 8">R09/05</strain>
    </source>
</reference>
<proteinExistence type="inferred from homology"/>
<dbReference type="Gene3D" id="3.40.50.12780">
    <property type="entry name" value="N-terminal domain of ligase-like"/>
    <property type="match status" value="1"/>
</dbReference>
<dbReference type="Gene3D" id="3.30.559.30">
    <property type="entry name" value="Nonribosomal peptide synthetase, condensation domain"/>
    <property type="match status" value="1"/>
</dbReference>
<dbReference type="Pfam" id="PF00501">
    <property type="entry name" value="AMP-binding"/>
    <property type="match status" value="1"/>
</dbReference>
<dbReference type="FunFam" id="1.10.1200.10:FF:000005">
    <property type="entry name" value="Nonribosomal peptide synthetase 1"/>
    <property type="match status" value="1"/>
</dbReference>
<keyword evidence="2" id="KW-0597">Phosphoprotein</keyword>
<dbReference type="GO" id="GO:0044550">
    <property type="term" value="P:secondary metabolite biosynthetic process"/>
    <property type="evidence" value="ECO:0007669"/>
    <property type="project" value="TreeGrafter"/>
</dbReference>
<dbReference type="Gene3D" id="3.30.559.10">
    <property type="entry name" value="Chloramphenicol acetyltransferase-like domain"/>
    <property type="match status" value="1"/>
</dbReference>
<evidence type="ECO:0000256" key="2">
    <source>
        <dbReference type="ARBA" id="ARBA00022553"/>
    </source>
</evidence>
<dbReference type="OrthoDB" id="416786at2759"/>
<organism evidence="7 8">
    <name type="scientific">Neonectria ditissima</name>
    <dbReference type="NCBI Taxonomy" id="78410"/>
    <lineage>
        <taxon>Eukaryota</taxon>
        <taxon>Fungi</taxon>
        <taxon>Dikarya</taxon>
        <taxon>Ascomycota</taxon>
        <taxon>Pezizomycotina</taxon>
        <taxon>Sordariomycetes</taxon>
        <taxon>Hypocreomycetidae</taxon>
        <taxon>Hypocreales</taxon>
        <taxon>Nectriaceae</taxon>
        <taxon>Neonectria</taxon>
    </lineage>
</organism>
<evidence type="ECO:0000313" key="8">
    <source>
        <dbReference type="Proteomes" id="UP000050424"/>
    </source>
</evidence>
<dbReference type="GO" id="GO:0043041">
    <property type="term" value="P:amino acid activation for nonribosomal peptide biosynthetic process"/>
    <property type="evidence" value="ECO:0007669"/>
    <property type="project" value="TreeGrafter"/>
</dbReference>
<accession>A0A0P7BM75</accession>
<dbReference type="SUPFAM" id="SSF47336">
    <property type="entry name" value="ACP-like"/>
    <property type="match status" value="1"/>
</dbReference>
<dbReference type="EMBL" id="LKCW01000001">
    <property type="protein sequence ID" value="KPM46406.1"/>
    <property type="molecule type" value="Genomic_DNA"/>
</dbReference>
<dbReference type="Pfam" id="PF00550">
    <property type="entry name" value="PP-binding"/>
    <property type="match status" value="1"/>
</dbReference>
<dbReference type="Gene3D" id="1.10.1200.10">
    <property type="entry name" value="ACP-like"/>
    <property type="match status" value="1"/>
</dbReference>
<comment type="caution">
    <text evidence="7">The sequence shown here is derived from an EMBL/GenBank/DDBJ whole genome shotgun (WGS) entry which is preliminary data.</text>
</comment>
<keyword evidence="1" id="KW-0596">Phosphopantetheine</keyword>
<dbReference type="InterPro" id="IPR000873">
    <property type="entry name" value="AMP-dep_synth/lig_dom"/>
</dbReference>
<evidence type="ECO:0000259" key="6">
    <source>
        <dbReference type="PROSITE" id="PS50075"/>
    </source>
</evidence>
<dbReference type="GO" id="GO:0016874">
    <property type="term" value="F:ligase activity"/>
    <property type="evidence" value="ECO:0007669"/>
    <property type="project" value="UniProtKB-KW"/>
</dbReference>
<dbReference type="FunFam" id="3.40.50.980:FF:000001">
    <property type="entry name" value="Non-ribosomal peptide synthetase"/>
    <property type="match status" value="1"/>
</dbReference>
<dbReference type="PANTHER" id="PTHR45527">
    <property type="entry name" value="NONRIBOSOMAL PEPTIDE SYNTHETASE"/>
    <property type="match status" value="1"/>
</dbReference>
<dbReference type="InterPro" id="IPR045851">
    <property type="entry name" value="AMP-bd_C_sf"/>
</dbReference>
<keyword evidence="4" id="KW-0677">Repeat</keyword>
<dbReference type="InterPro" id="IPR036736">
    <property type="entry name" value="ACP-like_sf"/>
</dbReference>
<dbReference type="AlphaFoldDB" id="A0A0P7BM75"/>